<dbReference type="GO" id="GO:0005794">
    <property type="term" value="C:Golgi apparatus"/>
    <property type="evidence" value="ECO:0007669"/>
    <property type="project" value="TreeGrafter"/>
</dbReference>
<accession>A0A8I6RXF6</accession>
<dbReference type="AlphaFoldDB" id="A0A8I6RXF6"/>
<dbReference type="GO" id="GO:0031902">
    <property type="term" value="C:late endosome membrane"/>
    <property type="evidence" value="ECO:0007669"/>
    <property type="project" value="TreeGrafter"/>
</dbReference>
<evidence type="ECO:0000313" key="3">
    <source>
        <dbReference type="Proteomes" id="UP000494040"/>
    </source>
</evidence>
<feature type="transmembrane region" description="Helical" evidence="1">
    <location>
        <begin position="6"/>
        <end position="30"/>
    </location>
</feature>
<dbReference type="GO" id="GO:0006888">
    <property type="term" value="P:endoplasmic reticulum to Golgi vesicle-mediated transport"/>
    <property type="evidence" value="ECO:0007669"/>
    <property type="project" value="TreeGrafter"/>
</dbReference>
<name>A0A8I6RXF6_CIMLE</name>
<keyword evidence="1" id="KW-0812">Transmembrane</keyword>
<dbReference type="GeneID" id="106669341"/>
<dbReference type="GO" id="GO:0005789">
    <property type="term" value="C:endoplasmic reticulum membrane"/>
    <property type="evidence" value="ECO:0007669"/>
    <property type="project" value="TreeGrafter"/>
</dbReference>
<dbReference type="GO" id="GO:0005886">
    <property type="term" value="C:plasma membrane"/>
    <property type="evidence" value="ECO:0007669"/>
    <property type="project" value="TreeGrafter"/>
</dbReference>
<keyword evidence="1" id="KW-0472">Membrane</keyword>
<evidence type="ECO:0000256" key="1">
    <source>
        <dbReference type="SAM" id="Phobius"/>
    </source>
</evidence>
<dbReference type="PANTHER" id="PTHR34009:SF2">
    <property type="entry name" value="PROTEIN STAR"/>
    <property type="match status" value="1"/>
</dbReference>
<dbReference type="KEGG" id="clec:106669341"/>
<dbReference type="OMA" id="TEYMESS"/>
<sequence>MLPNYFLIQRSLPFCSFITTFCIVMTLLIFSTDFRSRYYRSYNRSLVYDFESYMQESPFVVTSIQAGFIKPPRPRLQNVTVLKPNTPKVLLTAFKHKKGGIFIECGGGLVSDTLWLEKFWGWRGLITQPHPEDYDALAASGRKRAHTARVCISPTIYPTHATFKQTSRAEEGRTTVIPCFPLYSLIQAYNASSVDLLILNVVSKHYHQVLKTIPVGKISISVIGFVLKDSDDSFEGDDDPCCSEGIEEFLSKWGYKRLTDCPTSEISCYFSCKSPTHCPTVED</sequence>
<proteinExistence type="predicted"/>
<keyword evidence="3" id="KW-1185">Reference proteome</keyword>
<dbReference type="Proteomes" id="UP000494040">
    <property type="component" value="Unassembled WGS sequence"/>
</dbReference>
<dbReference type="RefSeq" id="XP_014254241.1">
    <property type="nucleotide sequence ID" value="XM_014398755.2"/>
</dbReference>
<dbReference type="GO" id="GO:0016197">
    <property type="term" value="P:endosomal transport"/>
    <property type="evidence" value="ECO:0007669"/>
    <property type="project" value="TreeGrafter"/>
</dbReference>
<dbReference type="PANTHER" id="PTHR34009">
    <property type="entry name" value="PROTEIN STAR"/>
    <property type="match status" value="1"/>
</dbReference>
<protein>
    <submittedName>
        <fullName evidence="2">Uncharacterized protein</fullName>
    </submittedName>
</protein>
<dbReference type="InterPro" id="IPR053202">
    <property type="entry name" value="EGF_Rcpt_Signaling_Reg"/>
</dbReference>
<dbReference type="EnsemblMetazoa" id="XM_014398755.2">
    <property type="protein sequence ID" value="XP_014254241.1"/>
    <property type="gene ID" value="LOC106669341"/>
</dbReference>
<reference evidence="2" key="1">
    <citation type="submission" date="2022-01" db="UniProtKB">
        <authorList>
            <consortium name="EnsemblMetazoa"/>
        </authorList>
    </citation>
    <scope>IDENTIFICATION</scope>
</reference>
<keyword evidence="1" id="KW-1133">Transmembrane helix</keyword>
<dbReference type="OrthoDB" id="6357215at2759"/>
<evidence type="ECO:0000313" key="2">
    <source>
        <dbReference type="EnsemblMetazoa" id="XP_014254241.1"/>
    </source>
</evidence>
<organism evidence="2 3">
    <name type="scientific">Cimex lectularius</name>
    <name type="common">Bed bug</name>
    <name type="synonym">Acanthia lectularia</name>
    <dbReference type="NCBI Taxonomy" id="79782"/>
    <lineage>
        <taxon>Eukaryota</taxon>
        <taxon>Metazoa</taxon>
        <taxon>Ecdysozoa</taxon>
        <taxon>Arthropoda</taxon>
        <taxon>Hexapoda</taxon>
        <taxon>Insecta</taxon>
        <taxon>Pterygota</taxon>
        <taxon>Neoptera</taxon>
        <taxon>Paraneoptera</taxon>
        <taxon>Hemiptera</taxon>
        <taxon>Heteroptera</taxon>
        <taxon>Panheteroptera</taxon>
        <taxon>Cimicomorpha</taxon>
        <taxon>Cimicidae</taxon>
        <taxon>Cimex</taxon>
    </lineage>
</organism>